<proteinExistence type="predicted"/>
<organism evidence="1 2">
    <name type="scientific">Rattus norvegicus</name>
    <name type="common">Rat</name>
    <dbReference type="NCBI Taxonomy" id="10116"/>
    <lineage>
        <taxon>Eukaryota</taxon>
        <taxon>Metazoa</taxon>
        <taxon>Chordata</taxon>
        <taxon>Craniata</taxon>
        <taxon>Vertebrata</taxon>
        <taxon>Euteleostomi</taxon>
        <taxon>Mammalia</taxon>
        <taxon>Eutheria</taxon>
        <taxon>Euarchontoglires</taxon>
        <taxon>Glires</taxon>
        <taxon>Rodentia</taxon>
        <taxon>Myomorpha</taxon>
        <taxon>Muroidea</taxon>
        <taxon>Muridae</taxon>
        <taxon>Murinae</taxon>
        <taxon>Rattus</taxon>
    </lineage>
</organism>
<dbReference type="EMBL" id="CH473961">
    <property type="protein sequence ID" value="EDM01299.1"/>
    <property type="molecule type" value="Genomic_DNA"/>
</dbReference>
<reference evidence="2" key="1">
    <citation type="submission" date="2005-09" db="EMBL/GenBank/DDBJ databases">
        <authorList>
            <person name="Mural R.J."/>
            <person name="Li P.W."/>
            <person name="Adams M.D."/>
            <person name="Amanatides P.G."/>
            <person name="Baden-Tillson H."/>
            <person name="Barnstead M."/>
            <person name="Chin S.H."/>
            <person name="Dew I."/>
            <person name="Evans C.A."/>
            <person name="Ferriera S."/>
            <person name="Flanigan M."/>
            <person name="Fosler C."/>
            <person name="Glodek A."/>
            <person name="Gu Z."/>
            <person name="Holt R.A."/>
            <person name="Jennings D."/>
            <person name="Kraft C.L."/>
            <person name="Lu F."/>
            <person name="Nguyen T."/>
            <person name="Nusskern D.R."/>
            <person name="Pfannkoch C.M."/>
            <person name="Sitter C."/>
            <person name="Sutton G.G."/>
            <person name="Venter J.C."/>
            <person name="Wang Z."/>
            <person name="Woodage T."/>
            <person name="Zheng X.H."/>
            <person name="Zhong F."/>
        </authorList>
    </citation>
    <scope>NUCLEOTIDE SEQUENCE [LARGE SCALE GENOMIC DNA]</scope>
    <source>
        <strain>BN</strain>
        <strain evidence="2">Sprague-Dawley</strain>
    </source>
</reference>
<accession>A6II01</accession>
<name>A6II01_RAT</name>
<evidence type="ECO:0000313" key="2">
    <source>
        <dbReference type="Proteomes" id="UP000234681"/>
    </source>
</evidence>
<protein>
    <submittedName>
        <fullName evidence="1">RCG41679</fullName>
    </submittedName>
</protein>
<sequence>MLLLHLCSVIMAPTL</sequence>
<gene>
    <name evidence="1" type="ORF">rCG_41679</name>
</gene>
<evidence type="ECO:0000313" key="1">
    <source>
        <dbReference type="EMBL" id="EDM01299.1"/>
    </source>
</evidence>
<dbReference type="Proteomes" id="UP000234681">
    <property type="component" value="Chromosome 2"/>
</dbReference>